<dbReference type="InterPro" id="IPR001091">
    <property type="entry name" value="RM_Methyltransferase"/>
</dbReference>
<evidence type="ECO:0000256" key="3">
    <source>
        <dbReference type="RuleBase" id="RU362026"/>
    </source>
</evidence>
<dbReference type="GO" id="GO:0009007">
    <property type="term" value="F:site-specific DNA-methyltransferase (adenine-specific) activity"/>
    <property type="evidence" value="ECO:0007669"/>
    <property type="project" value="TreeGrafter"/>
</dbReference>
<dbReference type="REBASE" id="251345">
    <property type="entry name" value="M.Esp27ORFLP"/>
</dbReference>
<keyword evidence="1 5" id="KW-0489">Methyltransferase</keyword>
<sequence>MLNKFLNNIVNADCLKVLKQIPDNSIDMTFADPPFNLKKKYNHYEDSKEKQDYLNWCNKWLGEMVRVTKLSGTIFIHNIPHWLSYFAEYLNKVTYFKHWIVWDSGGAPLGKTLLPNHYGILYYTKSKPYKDFKFFDIRSPHLKCRVCKEFLKDYGGKRRQAHSFGPLLSDVWNDIHRIKHKKRRDRHPCQLPIPLLERLILMTTDENDIVLDPFIGTGTTAVAAKKLGRKYIGIEQDEEYVKIAIKNIKNAKQTKINNCFVSIYLGQIKTIRDKDFKLISSTIDPEKNLTDQITIKNI</sequence>
<name>A0A1C9ZYA2_9BACT</name>
<dbReference type="Pfam" id="PF01555">
    <property type="entry name" value="N6_N4_Mtase"/>
    <property type="match status" value="1"/>
</dbReference>
<evidence type="ECO:0000256" key="2">
    <source>
        <dbReference type="ARBA" id="ARBA00022679"/>
    </source>
</evidence>
<dbReference type="PANTHER" id="PTHR13370:SF3">
    <property type="entry name" value="TRNA (GUANINE(10)-N2)-METHYLTRANSFERASE HOMOLOG"/>
    <property type="match status" value="1"/>
</dbReference>
<dbReference type="GO" id="GO:0003677">
    <property type="term" value="F:DNA binding"/>
    <property type="evidence" value="ECO:0007669"/>
    <property type="project" value="InterPro"/>
</dbReference>
<comment type="similarity">
    <text evidence="3">Belongs to the N(4)/N(6)-methyltransferase family.</text>
</comment>
<organism evidence="5">
    <name type="scientific">Candidatus Endomicrobium sp. MdMp-027</name>
    <dbReference type="NCBI Taxonomy" id="1837116"/>
    <lineage>
        <taxon>Bacteria</taxon>
        <taxon>Pseudomonadati</taxon>
        <taxon>Elusimicrobiota</taxon>
        <taxon>Endomicrobiia</taxon>
        <taxon>Endomicrobiales</taxon>
        <taxon>Endomicrobiaceae</taxon>
        <taxon>Endomicrobium</taxon>
    </lineage>
</organism>
<accession>A0A1C9ZYA2</accession>
<dbReference type="SUPFAM" id="SSF53335">
    <property type="entry name" value="S-adenosyl-L-methionine-dependent methyltransferases"/>
    <property type="match status" value="1"/>
</dbReference>
<dbReference type="GO" id="GO:0005737">
    <property type="term" value="C:cytoplasm"/>
    <property type="evidence" value="ECO:0007669"/>
    <property type="project" value="TreeGrafter"/>
</dbReference>
<evidence type="ECO:0000256" key="1">
    <source>
        <dbReference type="ARBA" id="ARBA00022603"/>
    </source>
</evidence>
<keyword evidence="2" id="KW-0808">Transferase</keyword>
<evidence type="ECO:0000259" key="4">
    <source>
        <dbReference type="Pfam" id="PF01555"/>
    </source>
</evidence>
<dbReference type="PRINTS" id="PR00508">
    <property type="entry name" value="S21N4MTFRASE"/>
</dbReference>
<feature type="domain" description="DNA methylase N-4/N-6" evidence="4">
    <location>
        <begin position="26"/>
        <end position="245"/>
    </location>
</feature>
<dbReference type="Gene3D" id="3.40.50.150">
    <property type="entry name" value="Vaccinia Virus protein VP39"/>
    <property type="match status" value="1"/>
</dbReference>
<dbReference type="EMBL" id="LC153153">
    <property type="protein sequence ID" value="BAV59366.1"/>
    <property type="molecule type" value="Genomic_DNA"/>
</dbReference>
<reference evidence="5" key="1">
    <citation type="journal article" date="2016" name="Genome Biol. Evol.">
        <title>Comparison of intracellular "Ca. Endomicrobium trichonymphae" genomovars illuminates the requirement and decay of defense systems against foreign DNA.</title>
        <authorList>
            <person name="Izawa K."/>
            <person name="Kuwahara H."/>
            <person name="Kihara K."/>
            <person name="Yuki M."/>
            <person name="Lo N."/>
            <person name="Ito T."/>
            <person name="Ohkuma M."/>
            <person name="Hongoh Y."/>
        </authorList>
    </citation>
    <scope>NUCLEOTIDE SEQUENCE</scope>
    <source>
        <strain evidence="5">MdMp-027</strain>
    </source>
</reference>
<dbReference type="InterPro" id="IPR002941">
    <property type="entry name" value="DNA_methylase_N4/N6"/>
</dbReference>
<dbReference type="CDD" id="cd02440">
    <property type="entry name" value="AdoMet_MTases"/>
    <property type="match status" value="1"/>
</dbReference>
<dbReference type="EC" id="2.1.1.-" evidence="3"/>
<evidence type="ECO:0000313" key="5">
    <source>
        <dbReference type="EMBL" id="BAV59366.1"/>
    </source>
</evidence>
<protein>
    <recommendedName>
        <fullName evidence="3">Methyltransferase</fullName>
        <ecNumber evidence="3">2.1.1.-</ecNumber>
    </recommendedName>
</protein>
<dbReference type="GO" id="GO:0008170">
    <property type="term" value="F:N-methyltransferase activity"/>
    <property type="evidence" value="ECO:0007669"/>
    <property type="project" value="InterPro"/>
</dbReference>
<dbReference type="AlphaFoldDB" id="A0A1C9ZYA2"/>
<proteinExistence type="inferred from homology"/>
<dbReference type="InterPro" id="IPR029063">
    <property type="entry name" value="SAM-dependent_MTases_sf"/>
</dbReference>
<dbReference type="GO" id="GO:0032259">
    <property type="term" value="P:methylation"/>
    <property type="evidence" value="ECO:0007669"/>
    <property type="project" value="UniProtKB-KW"/>
</dbReference>
<dbReference type="PANTHER" id="PTHR13370">
    <property type="entry name" value="RNA METHYLASE-RELATED"/>
    <property type="match status" value="1"/>
</dbReference>